<keyword evidence="4" id="KW-1133">Transmembrane helix</keyword>
<comment type="similarity">
    <text evidence="1">Belongs to the cytochrome P450 family.</text>
</comment>
<evidence type="ECO:0000313" key="7">
    <source>
        <dbReference type="Proteomes" id="UP000663828"/>
    </source>
</evidence>
<dbReference type="InterPro" id="IPR050121">
    <property type="entry name" value="Cytochrome_P450_monoxygenase"/>
</dbReference>
<dbReference type="PANTHER" id="PTHR24305:SF166">
    <property type="entry name" value="CYTOCHROME P450 12A4, MITOCHONDRIAL-RELATED"/>
    <property type="match status" value="1"/>
</dbReference>
<accession>A0A814Z419</accession>
<dbReference type="PRINTS" id="PR00463">
    <property type="entry name" value="EP450I"/>
</dbReference>
<keyword evidence="2" id="KW-0349">Heme</keyword>
<keyword evidence="2" id="KW-0408">Iron</keyword>
<gene>
    <name evidence="6" type="ORF">EDS130_LOCUS31017</name>
    <name evidence="5" type="ORF">XAT740_LOCUS25612</name>
</gene>
<keyword evidence="7" id="KW-1185">Reference proteome</keyword>
<comment type="caution">
    <text evidence="5">The sequence shown here is derived from an EMBL/GenBank/DDBJ whole genome shotgun (WGS) entry which is preliminary data.</text>
</comment>
<reference evidence="5" key="1">
    <citation type="submission" date="2021-02" db="EMBL/GenBank/DDBJ databases">
        <authorList>
            <person name="Nowell W R."/>
        </authorList>
    </citation>
    <scope>NUCLEOTIDE SEQUENCE</scope>
</reference>
<evidence type="ECO:0000256" key="1">
    <source>
        <dbReference type="ARBA" id="ARBA00010617"/>
    </source>
</evidence>
<dbReference type="OrthoDB" id="1055148at2759"/>
<dbReference type="InterPro" id="IPR036396">
    <property type="entry name" value="Cyt_P450_sf"/>
</dbReference>
<comment type="cofactor">
    <cofactor evidence="2">
        <name>heme</name>
        <dbReference type="ChEBI" id="CHEBI:30413"/>
    </cofactor>
</comment>
<dbReference type="GO" id="GO:0016755">
    <property type="term" value="F:aminoacyltransferase activity"/>
    <property type="evidence" value="ECO:0007669"/>
    <property type="project" value="InterPro"/>
</dbReference>
<feature type="region of interest" description="Disordered" evidence="3">
    <location>
        <begin position="261"/>
        <end position="288"/>
    </location>
</feature>
<sequence>MEHICIQTWQTSTIEEQCDDHDFVVVAISPSQFRSLLSSTPRSISFARHILDYALSKFSSSQKLVVLIADQIQKYNVAVFEHKNEECSLKTATSLGQKISSFFFQVLEQISPNDRQRIQIINWTDMLTSSNYDARVEDIRVYTNNHPEQCLPLIDKVCQEYARARSPKKVLKTKEVVMLREYVIAELPALLNGIEYSGDTYRFMLHPVLKTDNSNGNDQREAMVALLDHMRKDYFTHATITMSMCRIFDVEIPRSSIVDNDEELSDSSQSSSVSSASEPIADTSRPTLQETALDTDGNLDYLWLCIFIQLSMLIIRHFWLPILSACVFAYGLYYIYISFLEKVSKHGEWPSTTADNSKGAVGTKYQTLFGDLPAIQSSQNGRFLNDLHTDLGCPQAYRIYMGPEPALMLAHYHAVKDFWSQQNEKCVERDVHLGWPLQMLMGSGVGFRSIADRNRITKFFHQCFGPSQLRRFDLHLESLTTDFLRSYTSEQMQYQNLRYFAHDAAVHLFLGDVGFNHLDELHSLVDELADLMNEVFDGKWTNIPVIGYYLLPNSYSLRKRIRAFNSTTRNLLKKIINTYRQTSSVDEHDTDTNISLLKYYAHDSDPTITFDELTDTIIEGLLAPNDGTAGTFMYTLLLLAMHPDIQEKAREEIRSLSDLTSQSLSTTTYLDQILSECQRICPIFMFNVPEFTSAPMTISGIQVPKNTMIMLDVVSLNHSSDIWSEPLRFRPERFDVSNAPVPLKAYHGFGNGHSRRCLGQHLVKNLHRLFLAHLLNEKQIQLVNKIESINDMKRCRLPFIYIPAEAVRLVQI</sequence>
<dbReference type="GO" id="GO:0004497">
    <property type="term" value="F:monooxygenase activity"/>
    <property type="evidence" value="ECO:0007669"/>
    <property type="project" value="InterPro"/>
</dbReference>
<evidence type="ECO:0000313" key="5">
    <source>
        <dbReference type="EMBL" id="CAF1238566.1"/>
    </source>
</evidence>
<evidence type="ECO:0000313" key="6">
    <source>
        <dbReference type="EMBL" id="CAF1308748.1"/>
    </source>
</evidence>
<name>A0A814Z419_ADIRI</name>
<dbReference type="Pfam" id="PF00067">
    <property type="entry name" value="p450"/>
    <property type="match status" value="1"/>
</dbReference>
<dbReference type="GO" id="GO:0020037">
    <property type="term" value="F:heme binding"/>
    <property type="evidence" value="ECO:0007669"/>
    <property type="project" value="InterPro"/>
</dbReference>
<dbReference type="InterPro" id="IPR002401">
    <property type="entry name" value="Cyt_P450_E_grp-I"/>
</dbReference>
<keyword evidence="4" id="KW-0472">Membrane</keyword>
<dbReference type="Gene3D" id="1.10.630.10">
    <property type="entry name" value="Cytochrome P450"/>
    <property type="match status" value="1"/>
</dbReference>
<dbReference type="Proteomes" id="UP000663828">
    <property type="component" value="Unassembled WGS sequence"/>
</dbReference>
<feature type="compositionally biased region" description="Low complexity" evidence="3">
    <location>
        <begin position="266"/>
        <end position="277"/>
    </location>
</feature>
<dbReference type="Gene3D" id="3.40.50.11710">
    <property type="entry name" value="Cyclodipeptide synthase"/>
    <property type="match status" value="1"/>
</dbReference>
<dbReference type="GO" id="GO:0005506">
    <property type="term" value="F:iron ion binding"/>
    <property type="evidence" value="ECO:0007669"/>
    <property type="project" value="InterPro"/>
</dbReference>
<dbReference type="Proteomes" id="UP000663852">
    <property type="component" value="Unassembled WGS sequence"/>
</dbReference>
<dbReference type="AlphaFoldDB" id="A0A814Z419"/>
<evidence type="ECO:0000256" key="4">
    <source>
        <dbReference type="SAM" id="Phobius"/>
    </source>
</evidence>
<dbReference type="InterPro" id="IPR038622">
    <property type="entry name" value="CDPS_sf"/>
</dbReference>
<evidence type="ECO:0008006" key="8">
    <source>
        <dbReference type="Google" id="ProtNLM"/>
    </source>
</evidence>
<evidence type="ECO:0000256" key="3">
    <source>
        <dbReference type="SAM" id="MobiDB-lite"/>
    </source>
</evidence>
<dbReference type="EMBL" id="CAJNOR010002040">
    <property type="protein sequence ID" value="CAF1238566.1"/>
    <property type="molecule type" value="Genomic_DNA"/>
</dbReference>
<dbReference type="PANTHER" id="PTHR24305">
    <property type="entry name" value="CYTOCHROME P450"/>
    <property type="match status" value="1"/>
</dbReference>
<protein>
    <recommendedName>
        <fullName evidence="8">Cytochrome P450</fullName>
    </recommendedName>
</protein>
<keyword evidence="4" id="KW-0812">Transmembrane</keyword>
<keyword evidence="2" id="KW-0479">Metal-binding</keyword>
<proteinExistence type="inferred from homology"/>
<feature type="transmembrane region" description="Helical" evidence="4">
    <location>
        <begin position="318"/>
        <end position="336"/>
    </location>
</feature>
<feature type="binding site" description="axial binding residue" evidence="2">
    <location>
        <position position="757"/>
    </location>
    <ligand>
        <name>heme</name>
        <dbReference type="ChEBI" id="CHEBI:30413"/>
    </ligand>
    <ligandPart>
        <name>Fe</name>
        <dbReference type="ChEBI" id="CHEBI:18248"/>
    </ligandPart>
</feature>
<dbReference type="EMBL" id="CAJNOJ010000223">
    <property type="protein sequence ID" value="CAF1308748.1"/>
    <property type="molecule type" value="Genomic_DNA"/>
</dbReference>
<organism evidence="5 7">
    <name type="scientific">Adineta ricciae</name>
    <name type="common">Rotifer</name>
    <dbReference type="NCBI Taxonomy" id="249248"/>
    <lineage>
        <taxon>Eukaryota</taxon>
        <taxon>Metazoa</taxon>
        <taxon>Spiralia</taxon>
        <taxon>Gnathifera</taxon>
        <taxon>Rotifera</taxon>
        <taxon>Eurotatoria</taxon>
        <taxon>Bdelloidea</taxon>
        <taxon>Adinetida</taxon>
        <taxon>Adinetidae</taxon>
        <taxon>Adineta</taxon>
    </lineage>
</organism>
<dbReference type="GO" id="GO:0016705">
    <property type="term" value="F:oxidoreductase activity, acting on paired donors, with incorporation or reduction of molecular oxygen"/>
    <property type="evidence" value="ECO:0007669"/>
    <property type="project" value="InterPro"/>
</dbReference>
<dbReference type="InterPro" id="IPR001128">
    <property type="entry name" value="Cyt_P450"/>
</dbReference>
<dbReference type="SUPFAM" id="SSF48264">
    <property type="entry name" value="Cytochrome P450"/>
    <property type="match status" value="1"/>
</dbReference>
<evidence type="ECO:0000256" key="2">
    <source>
        <dbReference type="PIRSR" id="PIRSR602401-1"/>
    </source>
</evidence>